<dbReference type="SUPFAM" id="SSF56042">
    <property type="entry name" value="PurM C-terminal domain-like"/>
    <property type="match status" value="1"/>
</dbReference>
<dbReference type="GO" id="GO:0009229">
    <property type="term" value="P:thiamine diphosphate biosynthetic process"/>
    <property type="evidence" value="ECO:0007669"/>
    <property type="project" value="UniProtKB-UniRule"/>
</dbReference>
<feature type="binding site" evidence="2">
    <location>
        <begin position="129"/>
        <end position="130"/>
    </location>
    <ligand>
        <name>ATP</name>
        <dbReference type="ChEBI" id="CHEBI:30616"/>
    </ligand>
</feature>
<keyword evidence="2 5" id="KW-0808">Transferase</keyword>
<feature type="binding site" evidence="2">
    <location>
        <position position="59"/>
    </location>
    <ligand>
        <name>Mg(2+)</name>
        <dbReference type="ChEBI" id="CHEBI:18420"/>
        <label>1</label>
    </ligand>
</feature>
<evidence type="ECO:0000256" key="1">
    <source>
        <dbReference type="ARBA" id="ARBA00022977"/>
    </source>
</evidence>
<gene>
    <name evidence="2 5" type="primary">thiL</name>
    <name evidence="5" type="ORF">WYH_01028</name>
</gene>
<comment type="catalytic activity">
    <reaction evidence="2">
        <text>thiamine phosphate + ATP = thiamine diphosphate + ADP</text>
        <dbReference type="Rhea" id="RHEA:15913"/>
        <dbReference type="ChEBI" id="CHEBI:30616"/>
        <dbReference type="ChEBI" id="CHEBI:37575"/>
        <dbReference type="ChEBI" id="CHEBI:58937"/>
        <dbReference type="ChEBI" id="CHEBI:456216"/>
        <dbReference type="EC" id="2.7.4.16"/>
    </reaction>
</comment>
<feature type="domain" description="PurM-like C-terminal" evidence="4">
    <location>
        <begin position="160"/>
        <end position="271"/>
    </location>
</feature>
<dbReference type="PANTHER" id="PTHR30270">
    <property type="entry name" value="THIAMINE-MONOPHOSPHATE KINASE"/>
    <property type="match status" value="1"/>
</dbReference>
<dbReference type="GO" id="GO:0005524">
    <property type="term" value="F:ATP binding"/>
    <property type="evidence" value="ECO:0007669"/>
    <property type="project" value="UniProtKB-UniRule"/>
</dbReference>
<dbReference type="Pfam" id="PF02769">
    <property type="entry name" value="AIRS_C"/>
    <property type="match status" value="1"/>
</dbReference>
<accession>A0A0F7KSG6</accession>
<evidence type="ECO:0000259" key="4">
    <source>
        <dbReference type="Pfam" id="PF02769"/>
    </source>
</evidence>
<feature type="binding site" evidence="2">
    <location>
        <position position="258"/>
    </location>
    <ligand>
        <name>substrate</name>
    </ligand>
</feature>
<comment type="miscellaneous">
    <text evidence="2">Reaction mechanism of ThiL seems to utilize a direct, inline transfer of the gamma-phosphate of ATP to TMP rather than a phosphorylated enzyme intermediate.</text>
</comment>
<dbReference type="Gene3D" id="3.30.1330.10">
    <property type="entry name" value="PurM-like, N-terminal domain"/>
    <property type="match status" value="1"/>
</dbReference>
<dbReference type="Pfam" id="PF00586">
    <property type="entry name" value="AIRS"/>
    <property type="match status" value="1"/>
</dbReference>
<feature type="binding site" evidence="2">
    <location>
        <position position="156"/>
    </location>
    <ligand>
        <name>ATP</name>
        <dbReference type="ChEBI" id="CHEBI:30616"/>
    </ligand>
</feature>
<dbReference type="InterPro" id="IPR006283">
    <property type="entry name" value="ThiL-like"/>
</dbReference>
<dbReference type="EC" id="2.7.4.16" evidence="2"/>
<protein>
    <recommendedName>
        <fullName evidence="2">Thiamine-monophosphate kinase</fullName>
        <shortName evidence="2">TMP kinase</shortName>
        <shortName evidence="2">Thiamine-phosphate kinase</shortName>
        <ecNumber evidence="2">2.7.4.16</ecNumber>
    </recommendedName>
</protein>
<dbReference type="STRING" id="1267766.WYH_01028"/>
<feature type="binding site" evidence="2">
    <location>
        <position position="87"/>
    </location>
    <ligand>
        <name>Mg(2+)</name>
        <dbReference type="ChEBI" id="CHEBI:18420"/>
        <label>3</label>
    </ligand>
</feature>
<keyword evidence="2" id="KW-0479">Metal-binding</keyword>
<keyword evidence="1 2" id="KW-0784">Thiamine biosynthesis</keyword>
<feature type="binding site" evidence="2">
    <location>
        <position position="43"/>
    </location>
    <ligand>
        <name>Mg(2+)</name>
        <dbReference type="ChEBI" id="CHEBI:18420"/>
        <label>3</label>
    </ligand>
</feature>
<keyword evidence="6" id="KW-1185">Reference proteome</keyword>
<reference evidence="5" key="1">
    <citation type="submission" date="2015-05" db="EMBL/GenBank/DDBJ databases">
        <title>The complete genome of Altererythrobacter atlanticus strain 26DY36.</title>
        <authorList>
            <person name="Wu Y.-H."/>
            <person name="Cheng H."/>
            <person name="Wu X.-W."/>
        </authorList>
    </citation>
    <scope>NUCLEOTIDE SEQUENCE [LARGE SCALE GENOMIC DNA]</scope>
    <source>
        <strain evidence="5">26DY36</strain>
    </source>
</reference>
<dbReference type="PIRSF" id="PIRSF005303">
    <property type="entry name" value="Thiam_monoph_kin"/>
    <property type="match status" value="1"/>
</dbReference>
<feature type="binding site" evidence="2">
    <location>
        <position position="87"/>
    </location>
    <ligand>
        <name>Mg(2+)</name>
        <dbReference type="ChEBI" id="CHEBI:18420"/>
        <label>4</label>
    </ligand>
</feature>
<dbReference type="AlphaFoldDB" id="A0A0F7KSG6"/>
<evidence type="ECO:0000259" key="3">
    <source>
        <dbReference type="Pfam" id="PF00586"/>
    </source>
</evidence>
<feature type="binding site" evidence="2">
    <location>
        <position position="287"/>
    </location>
    <ligand>
        <name>substrate</name>
    </ligand>
</feature>
<keyword evidence="2" id="KW-0067">ATP-binding</keyword>
<comment type="pathway">
    <text evidence="2">Cofactor biosynthesis; thiamine diphosphate biosynthesis; thiamine diphosphate from thiamine phosphate: step 1/1.</text>
</comment>
<proteinExistence type="inferred from homology"/>
<feature type="binding site" evidence="2">
    <location>
        <position position="43"/>
    </location>
    <ligand>
        <name>Mg(2+)</name>
        <dbReference type="ChEBI" id="CHEBI:18420"/>
        <label>4</label>
    </ligand>
</feature>
<feature type="binding site" evidence="2">
    <location>
        <position position="217"/>
    </location>
    <ligand>
        <name>Mg(2+)</name>
        <dbReference type="ChEBI" id="CHEBI:18420"/>
        <label>5</label>
    </ligand>
</feature>
<dbReference type="InterPro" id="IPR016188">
    <property type="entry name" value="PurM-like_N"/>
</dbReference>
<evidence type="ECO:0000256" key="2">
    <source>
        <dbReference type="HAMAP-Rule" id="MF_02128"/>
    </source>
</evidence>
<organism evidence="5 6">
    <name type="scientific">Croceibacterium atlanticum</name>
    <dbReference type="NCBI Taxonomy" id="1267766"/>
    <lineage>
        <taxon>Bacteria</taxon>
        <taxon>Pseudomonadati</taxon>
        <taxon>Pseudomonadota</taxon>
        <taxon>Alphaproteobacteria</taxon>
        <taxon>Sphingomonadales</taxon>
        <taxon>Erythrobacteraceae</taxon>
        <taxon>Croceibacterium</taxon>
    </lineage>
</organism>
<feature type="binding site" evidence="2">
    <location>
        <position position="66"/>
    </location>
    <ligand>
        <name>substrate</name>
    </ligand>
</feature>
<keyword evidence="2" id="KW-0460">Magnesium</keyword>
<feature type="binding site" evidence="2">
    <location>
        <position position="87"/>
    </location>
    <ligand>
        <name>Mg(2+)</name>
        <dbReference type="ChEBI" id="CHEBI:18420"/>
        <label>2</label>
    </ligand>
</feature>
<dbReference type="GO" id="GO:0009030">
    <property type="term" value="F:thiamine-phosphate kinase activity"/>
    <property type="evidence" value="ECO:0007669"/>
    <property type="project" value="UniProtKB-UniRule"/>
</dbReference>
<feature type="binding site" evidence="2">
    <location>
        <position position="130"/>
    </location>
    <ligand>
        <name>Mg(2+)</name>
        <dbReference type="ChEBI" id="CHEBI:18420"/>
        <label>1</label>
    </ligand>
</feature>
<dbReference type="GO" id="GO:0009228">
    <property type="term" value="P:thiamine biosynthetic process"/>
    <property type="evidence" value="ECO:0007669"/>
    <property type="project" value="UniProtKB-KW"/>
</dbReference>
<dbReference type="PANTHER" id="PTHR30270:SF0">
    <property type="entry name" value="THIAMINE-MONOPHOSPHATE KINASE"/>
    <property type="match status" value="1"/>
</dbReference>
<dbReference type="EMBL" id="CP011452">
    <property type="protein sequence ID" value="AKH42076.1"/>
    <property type="molecule type" value="Genomic_DNA"/>
</dbReference>
<evidence type="ECO:0000313" key="6">
    <source>
        <dbReference type="Proteomes" id="UP000034392"/>
    </source>
</evidence>
<dbReference type="UniPathway" id="UPA00060">
    <property type="reaction ID" value="UER00142"/>
</dbReference>
<feature type="binding site" evidence="2">
    <location>
        <position position="216"/>
    </location>
    <ligand>
        <name>ATP</name>
        <dbReference type="ChEBI" id="CHEBI:30616"/>
    </ligand>
</feature>
<evidence type="ECO:0000313" key="5">
    <source>
        <dbReference type="EMBL" id="AKH42076.1"/>
    </source>
</evidence>
<dbReference type="InterPro" id="IPR036921">
    <property type="entry name" value="PurM-like_N_sf"/>
</dbReference>
<keyword evidence="2" id="KW-0547">Nucleotide-binding</keyword>
<comment type="caution">
    <text evidence="2">Lacks conserved residue(s) required for the propagation of feature annotation.</text>
</comment>
<comment type="similarity">
    <text evidence="2">Belongs to the thiamine-monophosphate kinase family.</text>
</comment>
<feature type="domain" description="PurM-like N-terminal" evidence="3">
    <location>
        <begin position="42"/>
        <end position="147"/>
    </location>
</feature>
<dbReference type="HAMAP" id="MF_02128">
    <property type="entry name" value="TMP_kinase"/>
    <property type="match status" value="1"/>
</dbReference>
<dbReference type="SUPFAM" id="SSF55326">
    <property type="entry name" value="PurM N-terminal domain-like"/>
    <property type="match status" value="1"/>
</dbReference>
<dbReference type="NCBIfam" id="TIGR01379">
    <property type="entry name" value="thiL"/>
    <property type="match status" value="1"/>
</dbReference>
<dbReference type="GO" id="GO:0000287">
    <property type="term" value="F:magnesium ion binding"/>
    <property type="evidence" value="ECO:0007669"/>
    <property type="project" value="UniProtKB-UniRule"/>
</dbReference>
<dbReference type="InterPro" id="IPR036676">
    <property type="entry name" value="PurM-like_C_sf"/>
</dbReference>
<feature type="binding site" evidence="2">
    <location>
        <position position="57"/>
    </location>
    <ligand>
        <name>Mg(2+)</name>
        <dbReference type="ChEBI" id="CHEBI:18420"/>
        <label>4</label>
    </ligand>
</feature>
<dbReference type="KEGG" id="aay:WYH_01028"/>
<dbReference type="CDD" id="cd02194">
    <property type="entry name" value="ThiL"/>
    <property type="match status" value="1"/>
</dbReference>
<dbReference type="Proteomes" id="UP000034392">
    <property type="component" value="Chromosome"/>
</dbReference>
<feature type="binding site" evidence="2">
    <location>
        <position position="59"/>
    </location>
    <ligand>
        <name>Mg(2+)</name>
        <dbReference type="ChEBI" id="CHEBI:18420"/>
        <label>2</label>
    </ligand>
</feature>
<dbReference type="InterPro" id="IPR010918">
    <property type="entry name" value="PurM-like_C_dom"/>
</dbReference>
<feature type="binding site" evidence="2">
    <location>
        <position position="214"/>
    </location>
    <ligand>
        <name>Mg(2+)</name>
        <dbReference type="ChEBI" id="CHEBI:18420"/>
        <label>3</label>
    </ligand>
</feature>
<comment type="function">
    <text evidence="2">Catalyzes the ATP-dependent phosphorylation of thiamine-monophosphate (TMP) to form thiamine-pyrophosphate (TPP), the active form of vitamin B1.</text>
</comment>
<dbReference type="Gene3D" id="3.90.650.10">
    <property type="entry name" value="PurM-like C-terminal domain"/>
    <property type="match status" value="1"/>
</dbReference>
<sequence length="307" mass="32344">MRSFGCVLPFAYRNDRMMEGETDFIQMMRALAHHPAARGLSDDAAVLEIGTETLILTHDMMVEGVHYLPDQDMADVAWKLVACNASDLAAKGARPVGALVGAMLGSGNEAFALGLGQALNHFGLPLLGGDTVSGGPPRSFGLTAIGRATHIPVPSRSGAKPGDQIFVTGPLGAAMMGFEALRDGTGADSTAYRRPQARLAEGQALAPFVSAMMDISDGLLLDGWRMAKASDVSLAIDSAAVPIAAPEERRWDALRWGDDYELLFTLPPETEPPVPAARIGTVEPAGFASLFVDGEPVTNSEGLGYQH</sequence>
<name>A0A0F7KSG6_9SPHN</name>
<dbReference type="PATRIC" id="fig|1267766.3.peg.1034"/>
<keyword evidence="2 5" id="KW-0418">Kinase</keyword>